<reference evidence="4" key="2">
    <citation type="submission" date="2023-02" db="EMBL/GenBank/DDBJ databases">
        <authorList>
            <consortium name="DOE Joint Genome Institute"/>
            <person name="Mondo S.J."/>
            <person name="Chang Y."/>
            <person name="Wang Y."/>
            <person name="Ahrendt S."/>
            <person name="Andreopoulos W."/>
            <person name="Barry K."/>
            <person name="Beard J."/>
            <person name="Benny G.L."/>
            <person name="Blankenship S."/>
            <person name="Bonito G."/>
            <person name="Cuomo C."/>
            <person name="Desiro A."/>
            <person name="Gervers K.A."/>
            <person name="Hundley H."/>
            <person name="Kuo A."/>
            <person name="LaButti K."/>
            <person name="Lang B.F."/>
            <person name="Lipzen A."/>
            <person name="O'Donnell K."/>
            <person name="Pangilinan J."/>
            <person name="Reynolds N."/>
            <person name="Sandor L."/>
            <person name="Smith M.W."/>
            <person name="Tsang A."/>
            <person name="Grigoriev I.V."/>
            <person name="Stajich J.E."/>
            <person name="Spatafora J.W."/>
        </authorList>
    </citation>
    <scope>NUCLEOTIDE SEQUENCE</scope>
    <source>
        <strain evidence="4">RSA 2281</strain>
    </source>
</reference>
<dbReference type="PROSITE" id="PS50086">
    <property type="entry name" value="TBC_RABGAP"/>
    <property type="match status" value="1"/>
</dbReference>
<reference evidence="4" key="1">
    <citation type="journal article" date="2022" name="IScience">
        <title>Evolution of zygomycete secretomes and the origins of terrestrial fungal ecologies.</title>
        <authorList>
            <person name="Chang Y."/>
            <person name="Wang Y."/>
            <person name="Mondo S."/>
            <person name="Ahrendt S."/>
            <person name="Andreopoulos W."/>
            <person name="Barry K."/>
            <person name="Beard J."/>
            <person name="Benny G.L."/>
            <person name="Blankenship S."/>
            <person name="Bonito G."/>
            <person name="Cuomo C."/>
            <person name="Desiro A."/>
            <person name="Gervers K.A."/>
            <person name="Hundley H."/>
            <person name="Kuo A."/>
            <person name="LaButti K."/>
            <person name="Lang B.F."/>
            <person name="Lipzen A."/>
            <person name="O'Donnell K."/>
            <person name="Pangilinan J."/>
            <person name="Reynolds N."/>
            <person name="Sandor L."/>
            <person name="Smith M.E."/>
            <person name="Tsang A."/>
            <person name="Grigoriev I.V."/>
            <person name="Stajich J.E."/>
            <person name="Spatafora J.W."/>
        </authorList>
    </citation>
    <scope>NUCLEOTIDE SEQUENCE</scope>
    <source>
        <strain evidence="4">RSA 2281</strain>
    </source>
</reference>
<feature type="coiled-coil region" evidence="1">
    <location>
        <begin position="486"/>
        <end position="513"/>
    </location>
</feature>
<feature type="compositionally biased region" description="Low complexity" evidence="2">
    <location>
        <begin position="720"/>
        <end position="752"/>
    </location>
</feature>
<dbReference type="AlphaFoldDB" id="A0AAD5K9G4"/>
<feature type="compositionally biased region" description="Low complexity" evidence="2">
    <location>
        <begin position="544"/>
        <end position="568"/>
    </location>
</feature>
<dbReference type="InterPro" id="IPR035969">
    <property type="entry name" value="Rab-GAP_TBC_sf"/>
</dbReference>
<evidence type="ECO:0000256" key="1">
    <source>
        <dbReference type="SAM" id="Coils"/>
    </source>
</evidence>
<feature type="domain" description="Rab-GAP TBC" evidence="3">
    <location>
        <begin position="246"/>
        <end position="427"/>
    </location>
</feature>
<feature type="region of interest" description="Disordered" evidence="2">
    <location>
        <begin position="1"/>
        <end position="29"/>
    </location>
</feature>
<evidence type="ECO:0000256" key="2">
    <source>
        <dbReference type="SAM" id="MobiDB-lite"/>
    </source>
</evidence>
<dbReference type="Proteomes" id="UP001209540">
    <property type="component" value="Unassembled WGS sequence"/>
</dbReference>
<dbReference type="EMBL" id="JAIXMP010000003">
    <property type="protein sequence ID" value="KAI9275517.1"/>
    <property type="molecule type" value="Genomic_DNA"/>
</dbReference>
<feature type="compositionally biased region" description="Low complexity" evidence="2">
    <location>
        <begin position="645"/>
        <end position="655"/>
    </location>
</feature>
<dbReference type="GO" id="GO:0005096">
    <property type="term" value="F:GTPase activator activity"/>
    <property type="evidence" value="ECO:0007669"/>
    <property type="project" value="TreeGrafter"/>
</dbReference>
<dbReference type="InterPro" id="IPR050302">
    <property type="entry name" value="Rab_GAP_TBC_domain"/>
</dbReference>
<accession>A0AAD5K9G4</accession>
<feature type="region of interest" description="Disordered" evidence="2">
    <location>
        <begin position="1004"/>
        <end position="1080"/>
    </location>
</feature>
<dbReference type="SUPFAM" id="SSF47923">
    <property type="entry name" value="Ypt/Rab-GAP domain of gyp1p"/>
    <property type="match status" value="2"/>
</dbReference>
<sequence>MTVELDLNHSTSLRQDTTTTKNDNNNTSAMKLSPEVVTKLHQLQDANRPVSIDEILQAANLSHLAIPSPQMTPSKSADNRSSLNTQDAIVPTKSASMTLAERRRIPASTEKLRLYAQITTTTTTTTDEPETPLSCSSPQVTTTTETVDNLLERYEHENNELPPEDADLDLLTHLERQQILLVADPKSTCIDSSALSNQIETMLKNQNDQESNKNDENEFWQYLTENYTTVAPHMARLLISRLRLHGIPASWRCLVWQAMAQSSDTHLASMYDKLVQGDMGISSYERVIDRDVARMTDHHYREAMARLLKAYSVYDAHVGYCQGLAMLARPLLMVVNMTEQQAFCTFVRLMETHEMRALFMLNMEGLHLRLHQFQSLLSQQCPRLFQHLSDHSIHAPMYASQWFLTLFASSLPTAVALRMYDLVLAQGAIPTMMRVAIAIMQKHQDRLLNIGQFEQLMTYLTNGTLYDDADDLVMTVLDSLTGVITMTKLDSIAETYQKENEQAKDRAQQLLNIRLNKSSNGRRANKRESWFSWASTGSLLNTTTTTTNDATAVSPPTSPLSPTLTTMSNKSSLDHQRNVSSLHQQIEDLVTALSQLQKEHSQLNENVTAMKMHQLDYENERNKLSKRNATLEKRLKKYKTKLANATTASSPSSTTHHGLPPPAAATPQSQKSRIEKLEKDQEFKSFVDSLRMSGDFGALIAGALATDSDSDSNPIKNNKKVSTTKNSSSTSTRSSVNTDHSSYRHSNSSSQQEDSENDTVATAVEEVSTPTTIVKNNIKHTKGAVVEEEGETLHQVTSELVAIKLANFEMGQKYEQMCHKYQHMEKQWQIAQHEQTTLTQQVNEFQATMEAMQLEKEQLLQEHEDLARENEELMEKNMVAKRTSAELQFEKMAMTKDMEKLEKRVQTLEKEKQEYFMPRGTFSEEVFAAHRILFDTKKEQEQTPSVGLSRRHTLQVNTTFNNNNKEKEEFQSKYVESDLRCRELEKLLAEAKVKIAEYEASTMPLSPRASLQRSSVHMKRTSTASLSMLASRVTSPTSITDPSRRDSAESYASSVTSATSSGSTSNNNKETNNNSNNNKRSSMYARLWNSVGSAAPAGATVVANNTRNSVVVKQQI</sequence>
<dbReference type="SMART" id="SM00164">
    <property type="entry name" value="TBC"/>
    <property type="match status" value="1"/>
</dbReference>
<organism evidence="4 5">
    <name type="scientific">Phascolomyces articulosus</name>
    <dbReference type="NCBI Taxonomy" id="60185"/>
    <lineage>
        <taxon>Eukaryota</taxon>
        <taxon>Fungi</taxon>
        <taxon>Fungi incertae sedis</taxon>
        <taxon>Mucoromycota</taxon>
        <taxon>Mucoromycotina</taxon>
        <taxon>Mucoromycetes</taxon>
        <taxon>Mucorales</taxon>
        <taxon>Lichtheimiaceae</taxon>
        <taxon>Phascolomyces</taxon>
    </lineage>
</organism>
<feature type="compositionally biased region" description="Polar residues" evidence="2">
    <location>
        <begin position="1009"/>
        <end position="1041"/>
    </location>
</feature>
<feature type="compositionally biased region" description="Low complexity" evidence="2">
    <location>
        <begin position="16"/>
        <end position="27"/>
    </location>
</feature>
<evidence type="ECO:0000313" key="4">
    <source>
        <dbReference type="EMBL" id="KAI9275517.1"/>
    </source>
</evidence>
<dbReference type="Gene3D" id="1.10.472.80">
    <property type="entry name" value="Ypt/Rab-GAP domain of gyp1p, domain 3"/>
    <property type="match status" value="1"/>
</dbReference>
<dbReference type="GO" id="GO:0031267">
    <property type="term" value="F:small GTPase binding"/>
    <property type="evidence" value="ECO:0007669"/>
    <property type="project" value="TreeGrafter"/>
</dbReference>
<protein>
    <submittedName>
        <fullName evidence="4">Rab-GTPase-TBC domain-containing protein</fullName>
    </submittedName>
</protein>
<dbReference type="InterPro" id="IPR000195">
    <property type="entry name" value="Rab-GAP-TBC_dom"/>
</dbReference>
<feature type="region of interest" description="Disordered" evidence="2">
    <location>
        <begin position="544"/>
        <end position="570"/>
    </location>
</feature>
<dbReference type="PANTHER" id="PTHR47219:SF9">
    <property type="entry name" value="GTPASE ACTIVATING PROTEIN AND CENTROSOME-ASSOCIATED, ISOFORM B"/>
    <property type="match status" value="1"/>
</dbReference>
<proteinExistence type="predicted"/>
<evidence type="ECO:0000313" key="5">
    <source>
        <dbReference type="Proteomes" id="UP001209540"/>
    </source>
</evidence>
<dbReference type="Pfam" id="PF23436">
    <property type="entry name" value="RabGap-TBC_2"/>
    <property type="match status" value="1"/>
</dbReference>
<feature type="region of interest" description="Disordered" evidence="2">
    <location>
        <begin position="642"/>
        <end position="676"/>
    </location>
</feature>
<comment type="caution">
    <text evidence="4">The sequence shown here is derived from an EMBL/GenBank/DDBJ whole genome shotgun (WGS) entry which is preliminary data.</text>
</comment>
<feature type="compositionally biased region" description="Low complexity" evidence="2">
    <location>
        <begin position="1049"/>
        <end position="1080"/>
    </location>
</feature>
<keyword evidence="1" id="KW-0175">Coiled coil</keyword>
<gene>
    <name evidence="4" type="ORF">BDA99DRAFT_188967</name>
</gene>
<feature type="region of interest" description="Disordered" evidence="2">
    <location>
        <begin position="706"/>
        <end position="768"/>
    </location>
</feature>
<keyword evidence="5" id="KW-1185">Reference proteome</keyword>
<evidence type="ECO:0000259" key="3">
    <source>
        <dbReference type="PROSITE" id="PS50086"/>
    </source>
</evidence>
<dbReference type="Gene3D" id="1.10.8.270">
    <property type="entry name" value="putative rabgap domain of human tbc1 domain family member 14 like domains"/>
    <property type="match status" value="1"/>
</dbReference>
<name>A0AAD5K9G4_9FUNG</name>
<dbReference type="PANTHER" id="PTHR47219">
    <property type="entry name" value="RAB GTPASE-ACTIVATING PROTEIN 1-LIKE"/>
    <property type="match status" value="1"/>
</dbReference>
<feature type="coiled-coil region" evidence="1">
    <location>
        <begin position="842"/>
        <end position="911"/>
    </location>
</feature>